<feature type="domain" description="Sec23/Sec24 helical" evidence="6">
    <location>
        <begin position="557"/>
        <end position="633"/>
    </location>
</feature>
<keyword evidence="2" id="KW-0813">Transport</keyword>
<dbReference type="Gene3D" id="2.60.40.1670">
    <property type="entry name" value="beta-sandwich domain of Sec23/24"/>
    <property type="match status" value="1"/>
</dbReference>
<dbReference type="InterPro" id="IPR036465">
    <property type="entry name" value="vWFA_dom_sf"/>
</dbReference>
<feature type="domain" description="Zinc finger Sec23/Sec24-type" evidence="4">
    <location>
        <begin position="153"/>
        <end position="190"/>
    </location>
</feature>
<dbReference type="AlphaFoldDB" id="A0A8H6W3C0"/>
<dbReference type="Pfam" id="PF04815">
    <property type="entry name" value="Sec23_helical"/>
    <property type="match status" value="1"/>
</dbReference>
<organism evidence="8 9">
    <name type="scientific">Mycena indigotica</name>
    <dbReference type="NCBI Taxonomy" id="2126181"/>
    <lineage>
        <taxon>Eukaryota</taxon>
        <taxon>Fungi</taxon>
        <taxon>Dikarya</taxon>
        <taxon>Basidiomycota</taxon>
        <taxon>Agaricomycotina</taxon>
        <taxon>Agaricomycetes</taxon>
        <taxon>Agaricomycetidae</taxon>
        <taxon>Agaricales</taxon>
        <taxon>Marasmiineae</taxon>
        <taxon>Mycenaceae</taxon>
        <taxon>Mycena</taxon>
    </lineage>
</organism>
<dbReference type="GO" id="GO:0090110">
    <property type="term" value="P:COPII-coated vesicle cargo loading"/>
    <property type="evidence" value="ECO:0007669"/>
    <property type="project" value="TreeGrafter"/>
</dbReference>
<proteinExistence type="inferred from homology"/>
<dbReference type="SUPFAM" id="SSF82754">
    <property type="entry name" value="C-terminal, gelsolin-like domain of Sec23/24"/>
    <property type="match status" value="1"/>
</dbReference>
<dbReference type="SUPFAM" id="SSF81995">
    <property type="entry name" value="beta-sandwich domain of Sec23/24"/>
    <property type="match status" value="1"/>
</dbReference>
<keyword evidence="3" id="KW-0653">Protein transport</keyword>
<keyword evidence="9" id="KW-1185">Reference proteome</keyword>
<evidence type="ECO:0000256" key="3">
    <source>
        <dbReference type="ARBA" id="ARBA00022927"/>
    </source>
</evidence>
<dbReference type="GeneID" id="59345019"/>
<name>A0A8H6W3C0_9AGAR</name>
<feature type="domain" description="Sec23/Sec24 trunk" evidence="5">
    <location>
        <begin position="226"/>
        <end position="457"/>
    </location>
</feature>
<dbReference type="InterPro" id="IPR036174">
    <property type="entry name" value="Znf_Sec23_Sec24_sf"/>
</dbReference>
<dbReference type="InterPro" id="IPR050550">
    <property type="entry name" value="SEC23_SEC24_subfamily"/>
</dbReference>
<accession>A0A8H6W3C0</accession>
<sequence length="822" mass="89361">MASALALAPQTKKRQRQYAPEQAAAYSGVDAGGLTQQMDALSMDNTNSQPVAKLLFHEDLSPPYTHVDLLSYTPDPADLIITHPPLSPPLGSTISPATIDLARRYQTPTLSSVPVSDTVLKQTSLPLALTITPHPSIHNEELPLPLAAPDGVIARCQQCLAYINPYVRIVDFGTRWTCSLCGTANTIPAEFGFAGRPAAEVYASRVELTHTVVDFAATQDYSRAPPQAPAFVFLLDVSEAAIQNGLFALAAQTIADFLRLGADGLPNKQQRTRVAIMCYDSVLHFFKVTPETFGLLVVPDITETFLPLAHPDVLVNISQDGVRDTLLRLLAQLPSFFLPGRGEDKSATGVAIDAARELLASAGGGKIVLVAASAPHVGRGALEDSMKTEETKSAATFYHDLAAACVNGCVSVDLFLVGPRYTALPSLSLLPHYTGGLTMYYRDLGDKTKFSVELGRVLALPCFYEAEMRVRCSRGISVKAMYGDFFLQAFDRAVFASLPPDRGYAVELQIDGRLAGPLAVVQTALLHTTTDGQRAIRVITSALPVTHLAAEVLASADAGAVVGLIAKRAVQRRPIGSDDDLRDRVLDKVLENMCRAYAQEMRNGAEMQLRLPSNLRMLPTLLLSLYKKLSTQGRLASEQAFDLAGYIRATMSSASLKGLIQLIYPAVYALHTVDPETDLPTEPLALPLTSEWWEFHGVYLLHSGDGQRVYIWVGRDAVPQLVRDIFGPGVAGYAELLNGPAELPVLNTAVSRVARGIIARLREGINWPTMLVVKDEKAMHEWVEAQRMREEVVMLLVQDRVDAPRPGLRQVLVGVHERLRKA</sequence>
<dbReference type="InterPro" id="IPR029006">
    <property type="entry name" value="ADF-H/Gelsolin-like_dom_sf"/>
</dbReference>
<evidence type="ECO:0000259" key="6">
    <source>
        <dbReference type="Pfam" id="PF04815"/>
    </source>
</evidence>
<evidence type="ECO:0000259" key="7">
    <source>
        <dbReference type="Pfam" id="PF08033"/>
    </source>
</evidence>
<dbReference type="GO" id="GO:0000149">
    <property type="term" value="F:SNARE binding"/>
    <property type="evidence" value="ECO:0007669"/>
    <property type="project" value="TreeGrafter"/>
</dbReference>
<dbReference type="RefSeq" id="XP_037220424.1">
    <property type="nucleotide sequence ID" value="XM_037362503.1"/>
</dbReference>
<evidence type="ECO:0000313" key="8">
    <source>
        <dbReference type="EMBL" id="KAF7303452.1"/>
    </source>
</evidence>
<dbReference type="Pfam" id="PF04810">
    <property type="entry name" value="zf-Sec23_Sec24"/>
    <property type="match status" value="1"/>
</dbReference>
<evidence type="ECO:0000259" key="4">
    <source>
        <dbReference type="Pfam" id="PF04810"/>
    </source>
</evidence>
<dbReference type="GO" id="GO:0006886">
    <property type="term" value="P:intracellular protein transport"/>
    <property type="evidence" value="ECO:0007669"/>
    <property type="project" value="InterPro"/>
</dbReference>
<dbReference type="Gene3D" id="3.40.50.410">
    <property type="entry name" value="von Willebrand factor, type A domain"/>
    <property type="match status" value="1"/>
</dbReference>
<dbReference type="InterPro" id="IPR006900">
    <property type="entry name" value="Sec23/24_helical_dom"/>
</dbReference>
<dbReference type="Pfam" id="PF04811">
    <property type="entry name" value="Sec23_trunk"/>
    <property type="match status" value="1"/>
</dbReference>
<dbReference type="InterPro" id="IPR036175">
    <property type="entry name" value="Sec23/24_helical_dom_sf"/>
</dbReference>
<dbReference type="SUPFAM" id="SSF81811">
    <property type="entry name" value="Helical domain of Sec23/24"/>
    <property type="match status" value="1"/>
</dbReference>
<dbReference type="EMBL" id="JACAZF010000005">
    <property type="protein sequence ID" value="KAF7303452.1"/>
    <property type="molecule type" value="Genomic_DNA"/>
</dbReference>
<reference evidence="8" key="1">
    <citation type="submission" date="2020-05" db="EMBL/GenBank/DDBJ databases">
        <title>Mycena genomes resolve the evolution of fungal bioluminescence.</title>
        <authorList>
            <person name="Tsai I.J."/>
        </authorList>
    </citation>
    <scope>NUCLEOTIDE SEQUENCE</scope>
    <source>
        <strain evidence="8">171206Taipei</strain>
    </source>
</reference>
<dbReference type="Gene3D" id="2.30.30.380">
    <property type="entry name" value="Zn-finger domain of Sec23/24"/>
    <property type="match status" value="1"/>
</dbReference>
<evidence type="ECO:0000259" key="5">
    <source>
        <dbReference type="Pfam" id="PF04811"/>
    </source>
</evidence>
<dbReference type="Gene3D" id="1.20.120.730">
    <property type="entry name" value="Sec23/Sec24 helical domain"/>
    <property type="match status" value="1"/>
</dbReference>
<evidence type="ECO:0000256" key="2">
    <source>
        <dbReference type="ARBA" id="ARBA00022448"/>
    </source>
</evidence>
<evidence type="ECO:0000256" key="1">
    <source>
        <dbReference type="ARBA" id="ARBA00008334"/>
    </source>
</evidence>
<comment type="caution">
    <text evidence="8">The sequence shown here is derived from an EMBL/GenBank/DDBJ whole genome shotgun (WGS) entry which is preliminary data.</text>
</comment>
<evidence type="ECO:0000313" key="9">
    <source>
        <dbReference type="Proteomes" id="UP000636479"/>
    </source>
</evidence>
<dbReference type="Proteomes" id="UP000636479">
    <property type="component" value="Unassembled WGS sequence"/>
</dbReference>
<gene>
    <name evidence="8" type="ORF">MIND_00574000</name>
</gene>
<dbReference type="InterPro" id="IPR006896">
    <property type="entry name" value="Sec23/24_trunk_dom"/>
</dbReference>
<dbReference type="InterPro" id="IPR036180">
    <property type="entry name" value="Gelsolin-like_dom_sf"/>
</dbReference>
<dbReference type="GO" id="GO:0008270">
    <property type="term" value="F:zinc ion binding"/>
    <property type="evidence" value="ECO:0007669"/>
    <property type="project" value="InterPro"/>
</dbReference>
<dbReference type="Gene3D" id="3.40.20.10">
    <property type="entry name" value="Severin"/>
    <property type="match status" value="1"/>
</dbReference>
<dbReference type="GO" id="GO:0030127">
    <property type="term" value="C:COPII vesicle coat"/>
    <property type="evidence" value="ECO:0007669"/>
    <property type="project" value="InterPro"/>
</dbReference>
<feature type="domain" description="Sec23/Sec24 beta-sandwich" evidence="7">
    <location>
        <begin position="464"/>
        <end position="546"/>
    </location>
</feature>
<dbReference type="OrthoDB" id="49016at2759"/>
<comment type="similarity">
    <text evidence="1">Belongs to the SEC23/SEC24 family. SEC24 subfamily.</text>
</comment>
<dbReference type="InterPro" id="IPR012990">
    <property type="entry name" value="Beta-sandwich_Sec23_24"/>
</dbReference>
<dbReference type="SUPFAM" id="SSF53300">
    <property type="entry name" value="vWA-like"/>
    <property type="match status" value="1"/>
</dbReference>
<dbReference type="GO" id="GO:0070971">
    <property type="term" value="C:endoplasmic reticulum exit site"/>
    <property type="evidence" value="ECO:0007669"/>
    <property type="project" value="TreeGrafter"/>
</dbReference>
<dbReference type="SUPFAM" id="SSF82919">
    <property type="entry name" value="Zn-finger domain of Sec23/24"/>
    <property type="match status" value="1"/>
</dbReference>
<protein>
    <submittedName>
        <fullName evidence="8">Uncharacterized protein</fullName>
    </submittedName>
</protein>
<dbReference type="Pfam" id="PF08033">
    <property type="entry name" value="Sec23_BS"/>
    <property type="match status" value="1"/>
</dbReference>
<dbReference type="InterPro" id="IPR006895">
    <property type="entry name" value="Znf_Sec23_Sec24"/>
</dbReference>
<dbReference type="PANTHER" id="PTHR13803">
    <property type="entry name" value="SEC24-RELATED PROTEIN"/>
    <property type="match status" value="1"/>
</dbReference>